<dbReference type="PROSITE" id="PS00194">
    <property type="entry name" value="THIOREDOXIN_1"/>
    <property type="match status" value="1"/>
</dbReference>
<evidence type="ECO:0000256" key="3">
    <source>
        <dbReference type="ARBA" id="ARBA00023157"/>
    </source>
</evidence>
<dbReference type="eggNOG" id="COG0526">
    <property type="taxonomic scope" value="Bacteria"/>
</dbReference>
<sequence length="176" mass="20121">MRFGIVLALLVLVAGLFLFGLRRDPSLLPSVLAEKRKPAPDFTLPILPPYRKAWGETLRLSRLFGRPIVLNFWASWCPPCRREAPMLEAYWRRYQDQVLFIGVNFQDTEEAALAFIREFGLSFPSVADPRGRVGIDYGVYGLPETFFIDPEGRVQARHVGELKPKDLEGYLRTLLP</sequence>
<evidence type="ECO:0000256" key="4">
    <source>
        <dbReference type="ARBA" id="ARBA00023284"/>
    </source>
</evidence>
<comment type="subcellular location">
    <subcellularLocation>
        <location evidence="1">Cell envelope</location>
    </subcellularLocation>
</comment>
<dbReference type="PANTHER" id="PTHR42852:SF6">
    <property type="entry name" value="THIOL:DISULFIDE INTERCHANGE PROTEIN DSBE"/>
    <property type="match status" value="1"/>
</dbReference>
<dbReference type="GO" id="GO:0016209">
    <property type="term" value="F:antioxidant activity"/>
    <property type="evidence" value="ECO:0007669"/>
    <property type="project" value="InterPro"/>
</dbReference>
<evidence type="ECO:0000256" key="1">
    <source>
        <dbReference type="ARBA" id="ARBA00004196"/>
    </source>
</evidence>
<feature type="domain" description="Thioredoxin" evidence="5">
    <location>
        <begin position="33"/>
        <end position="176"/>
    </location>
</feature>
<evidence type="ECO:0000313" key="7">
    <source>
        <dbReference type="Proteomes" id="UP000000532"/>
    </source>
</evidence>
<dbReference type="SUPFAM" id="SSF52833">
    <property type="entry name" value="Thioredoxin-like"/>
    <property type="match status" value="1"/>
</dbReference>
<dbReference type="PROSITE" id="PS51352">
    <property type="entry name" value="THIOREDOXIN_2"/>
    <property type="match status" value="1"/>
</dbReference>
<dbReference type="Pfam" id="PF00578">
    <property type="entry name" value="AhpC-TSA"/>
    <property type="match status" value="1"/>
</dbReference>
<dbReference type="GeneID" id="3169390"/>
<dbReference type="Proteomes" id="UP000000532">
    <property type="component" value="Chromosome"/>
</dbReference>
<dbReference type="KEGG" id="ttj:TTHA1728"/>
<proteinExistence type="predicted"/>
<organism evidence="6 7">
    <name type="scientific">Thermus thermophilus (strain ATCC 27634 / DSM 579 / HB8)</name>
    <dbReference type="NCBI Taxonomy" id="300852"/>
    <lineage>
        <taxon>Bacteria</taxon>
        <taxon>Thermotogati</taxon>
        <taxon>Deinococcota</taxon>
        <taxon>Deinococci</taxon>
        <taxon>Thermales</taxon>
        <taxon>Thermaceae</taxon>
        <taxon>Thermus</taxon>
    </lineage>
</organism>
<dbReference type="GO" id="GO:0030313">
    <property type="term" value="C:cell envelope"/>
    <property type="evidence" value="ECO:0007669"/>
    <property type="project" value="UniProtKB-SubCell"/>
</dbReference>
<evidence type="ECO:0000313" key="6">
    <source>
        <dbReference type="EMBL" id="BAD71551.1"/>
    </source>
</evidence>
<reference evidence="6 7" key="1">
    <citation type="submission" date="2004-11" db="EMBL/GenBank/DDBJ databases">
        <title>Complete genome sequence of Thermus thermophilus HB8.</title>
        <authorList>
            <person name="Masui R."/>
            <person name="Kurokawa K."/>
            <person name="Nakagawa N."/>
            <person name="Tokunaga F."/>
            <person name="Koyama Y."/>
            <person name="Shibata T."/>
            <person name="Oshima T."/>
            <person name="Yokoyama S."/>
            <person name="Yasunaga T."/>
            <person name="Kuramitsu S."/>
        </authorList>
    </citation>
    <scope>NUCLEOTIDE SEQUENCE [LARGE SCALE GENOMIC DNA]</scope>
    <source>
        <strain evidence="7">ATCC 27634 / DSM 579 / HB8</strain>
    </source>
</reference>
<name>Q5SHK2_THET8</name>
<dbReference type="InterPro" id="IPR000866">
    <property type="entry name" value="AhpC/TSA"/>
</dbReference>
<accession>Q5SHK2</accession>
<dbReference type="PANTHER" id="PTHR42852">
    <property type="entry name" value="THIOL:DISULFIDE INTERCHANGE PROTEIN DSBE"/>
    <property type="match status" value="1"/>
</dbReference>
<dbReference type="EnsemblBacteria" id="BAD71551">
    <property type="protein sequence ID" value="BAD71551"/>
    <property type="gene ID" value="BAD71551"/>
</dbReference>
<keyword evidence="3" id="KW-1015">Disulfide bond</keyword>
<dbReference type="CDD" id="cd02966">
    <property type="entry name" value="TlpA_like_family"/>
    <property type="match status" value="1"/>
</dbReference>
<keyword evidence="2" id="KW-0201">Cytochrome c-type biogenesis</keyword>
<keyword evidence="7" id="KW-1185">Reference proteome</keyword>
<dbReference type="InterPro" id="IPR013766">
    <property type="entry name" value="Thioredoxin_domain"/>
</dbReference>
<dbReference type="InterPro" id="IPR017937">
    <property type="entry name" value="Thioredoxin_CS"/>
</dbReference>
<dbReference type="GO" id="GO:0017004">
    <property type="term" value="P:cytochrome complex assembly"/>
    <property type="evidence" value="ECO:0007669"/>
    <property type="project" value="UniProtKB-KW"/>
</dbReference>
<dbReference type="RefSeq" id="WP_011228871.1">
    <property type="nucleotide sequence ID" value="NC_006461.1"/>
</dbReference>
<dbReference type="Gene3D" id="3.40.30.10">
    <property type="entry name" value="Glutaredoxin"/>
    <property type="match status" value="1"/>
</dbReference>
<dbReference type="AlphaFoldDB" id="Q5SHK2"/>
<dbReference type="EMBL" id="AP008226">
    <property type="protein sequence ID" value="BAD71551.1"/>
    <property type="molecule type" value="Genomic_DNA"/>
</dbReference>
<dbReference type="PATRIC" id="fig|300852.9.peg.1698"/>
<dbReference type="GO" id="GO:0016491">
    <property type="term" value="F:oxidoreductase activity"/>
    <property type="evidence" value="ECO:0007669"/>
    <property type="project" value="InterPro"/>
</dbReference>
<evidence type="ECO:0000256" key="2">
    <source>
        <dbReference type="ARBA" id="ARBA00022748"/>
    </source>
</evidence>
<gene>
    <name evidence="6" type="ordered locus">TTHA1728</name>
</gene>
<dbReference type="HOGENOM" id="CLU_042529_11_2_0"/>
<keyword evidence="4" id="KW-0676">Redox-active center</keyword>
<dbReference type="InterPro" id="IPR050553">
    <property type="entry name" value="Thioredoxin_ResA/DsbE_sf"/>
</dbReference>
<evidence type="ECO:0000259" key="5">
    <source>
        <dbReference type="PROSITE" id="PS51352"/>
    </source>
</evidence>
<protein>
    <recommendedName>
        <fullName evidence="5">Thioredoxin domain-containing protein</fullName>
    </recommendedName>
</protein>
<dbReference type="InterPro" id="IPR036249">
    <property type="entry name" value="Thioredoxin-like_sf"/>
</dbReference>
<dbReference type="PhylomeDB" id="Q5SHK2"/>